<dbReference type="GO" id="GO:0005524">
    <property type="term" value="F:ATP binding"/>
    <property type="evidence" value="ECO:0007669"/>
    <property type="project" value="UniProtKB-KW"/>
</dbReference>
<dbReference type="AlphaFoldDB" id="A0A7W0DSS1"/>
<keyword evidence="2" id="KW-0067">ATP-binding</keyword>
<accession>A0A7W0DSS1</accession>
<evidence type="ECO:0000313" key="3">
    <source>
        <dbReference type="Proteomes" id="UP000545761"/>
    </source>
</evidence>
<organism evidence="2 3">
    <name type="scientific">Streptomyces himalayensis subsp. himalayensis</name>
    <dbReference type="NCBI Taxonomy" id="2756131"/>
    <lineage>
        <taxon>Bacteria</taxon>
        <taxon>Bacillati</taxon>
        <taxon>Actinomycetota</taxon>
        <taxon>Actinomycetes</taxon>
        <taxon>Kitasatosporales</taxon>
        <taxon>Streptomycetaceae</taxon>
        <taxon>Streptomyces</taxon>
        <taxon>Streptomyces himalayensis</taxon>
    </lineage>
</organism>
<dbReference type="InterPro" id="IPR003439">
    <property type="entry name" value="ABC_transporter-like_ATP-bd"/>
</dbReference>
<dbReference type="Gene3D" id="3.40.50.300">
    <property type="entry name" value="P-loop containing nucleotide triphosphate hydrolases"/>
    <property type="match status" value="1"/>
</dbReference>
<dbReference type="InterPro" id="IPR027417">
    <property type="entry name" value="P-loop_NTPase"/>
</dbReference>
<evidence type="ECO:0000259" key="1">
    <source>
        <dbReference type="Pfam" id="PF00005"/>
    </source>
</evidence>
<dbReference type="Proteomes" id="UP000545761">
    <property type="component" value="Unassembled WGS sequence"/>
</dbReference>
<dbReference type="SUPFAM" id="SSF52540">
    <property type="entry name" value="P-loop containing nucleoside triphosphate hydrolases"/>
    <property type="match status" value="1"/>
</dbReference>
<sequence>MGDGASVLVEDLHKSFGTGDGLITAVDGISLDIPAGHSVALAGASGSGKSTLLHLIGAIERADAGRVLVDGQDVTALGRRTAAP</sequence>
<keyword evidence="2" id="KW-0547">Nucleotide-binding</keyword>
<evidence type="ECO:0000313" key="2">
    <source>
        <dbReference type="EMBL" id="MBA2950618.1"/>
    </source>
</evidence>
<dbReference type="GO" id="GO:0022857">
    <property type="term" value="F:transmembrane transporter activity"/>
    <property type="evidence" value="ECO:0007669"/>
    <property type="project" value="TreeGrafter"/>
</dbReference>
<protein>
    <submittedName>
        <fullName evidence="2">ATP-binding cassette domain-containing protein</fullName>
    </submittedName>
</protein>
<proteinExistence type="predicted"/>
<dbReference type="GO" id="GO:0005886">
    <property type="term" value="C:plasma membrane"/>
    <property type="evidence" value="ECO:0007669"/>
    <property type="project" value="TreeGrafter"/>
</dbReference>
<feature type="domain" description="ABC transporter" evidence="1">
    <location>
        <begin position="27"/>
        <end position="76"/>
    </location>
</feature>
<name>A0A7W0DSS1_9ACTN</name>
<dbReference type="Pfam" id="PF00005">
    <property type="entry name" value="ABC_tran"/>
    <property type="match status" value="1"/>
</dbReference>
<dbReference type="GO" id="GO:0016887">
    <property type="term" value="F:ATP hydrolysis activity"/>
    <property type="evidence" value="ECO:0007669"/>
    <property type="project" value="InterPro"/>
</dbReference>
<comment type="caution">
    <text evidence="2">The sequence shown here is derived from an EMBL/GenBank/DDBJ whole genome shotgun (WGS) entry which is preliminary data.</text>
</comment>
<reference evidence="2 3" key="1">
    <citation type="submission" date="2020-07" db="EMBL/GenBank/DDBJ databases">
        <title>Streptomyces isolated from Indian soil.</title>
        <authorList>
            <person name="Mandal S."/>
            <person name="Maiti P.K."/>
        </authorList>
    </citation>
    <scope>NUCLEOTIDE SEQUENCE [LARGE SCALE GENOMIC DNA]</scope>
    <source>
        <strain evidence="2 3">PSKA28</strain>
    </source>
</reference>
<gene>
    <name evidence="2" type="ORF">H1D24_33835</name>
</gene>
<dbReference type="RefSeq" id="WP_181661540.1">
    <property type="nucleotide sequence ID" value="NZ_JACEHE010000030.1"/>
</dbReference>
<dbReference type="EMBL" id="JACEHE010000030">
    <property type="protein sequence ID" value="MBA2950618.1"/>
    <property type="molecule type" value="Genomic_DNA"/>
</dbReference>
<dbReference type="PANTHER" id="PTHR24220">
    <property type="entry name" value="IMPORT ATP-BINDING PROTEIN"/>
    <property type="match status" value="1"/>
</dbReference>
<dbReference type="InterPro" id="IPR015854">
    <property type="entry name" value="ABC_transpr_LolD-like"/>
</dbReference>